<dbReference type="SUPFAM" id="SSF53927">
    <property type="entry name" value="Cytidine deaminase-like"/>
    <property type="match status" value="1"/>
</dbReference>
<gene>
    <name evidence="2" type="primary">tadA_2</name>
    <name evidence="2" type="ORF">NCTC13350_02855</name>
</gene>
<dbReference type="PROSITE" id="PS51747">
    <property type="entry name" value="CYT_DCMP_DEAMINASES_2"/>
    <property type="match status" value="1"/>
</dbReference>
<dbReference type="InterPro" id="IPR016193">
    <property type="entry name" value="Cytidine_deaminase-like"/>
</dbReference>
<name>A0A378ZXN8_9HYPH</name>
<proteinExistence type="predicted"/>
<dbReference type="EC" id="3.5.4.-" evidence="2"/>
<dbReference type="Gene3D" id="3.40.140.10">
    <property type="entry name" value="Cytidine Deaminase, domain 2"/>
    <property type="match status" value="1"/>
</dbReference>
<dbReference type="GO" id="GO:0002100">
    <property type="term" value="P:tRNA wobble adenosine to inosine editing"/>
    <property type="evidence" value="ECO:0007669"/>
    <property type="project" value="TreeGrafter"/>
</dbReference>
<dbReference type="InterPro" id="IPR002125">
    <property type="entry name" value="CMP_dCMP_dom"/>
</dbReference>
<keyword evidence="2" id="KW-0378">Hydrolase</keyword>
<dbReference type="OrthoDB" id="9802676at2"/>
<evidence type="ECO:0000313" key="2">
    <source>
        <dbReference type="EMBL" id="SUB01907.1"/>
    </source>
</evidence>
<dbReference type="Pfam" id="PF00383">
    <property type="entry name" value="dCMP_cyt_deam_1"/>
    <property type="match status" value="1"/>
</dbReference>
<evidence type="ECO:0000259" key="1">
    <source>
        <dbReference type="PROSITE" id="PS51747"/>
    </source>
</evidence>
<dbReference type="PANTHER" id="PTHR11079:SF202">
    <property type="entry name" value="TRNA-SPECIFIC ADENOSINE DEAMINASE"/>
    <property type="match status" value="1"/>
</dbReference>
<dbReference type="EMBL" id="UGSK01000001">
    <property type="protein sequence ID" value="SUB01907.1"/>
    <property type="molecule type" value="Genomic_DNA"/>
</dbReference>
<dbReference type="PANTHER" id="PTHR11079">
    <property type="entry name" value="CYTOSINE DEAMINASE FAMILY MEMBER"/>
    <property type="match status" value="1"/>
</dbReference>
<reference evidence="2 3" key="1">
    <citation type="submission" date="2018-06" db="EMBL/GenBank/DDBJ databases">
        <authorList>
            <consortium name="Pathogen Informatics"/>
            <person name="Doyle S."/>
        </authorList>
    </citation>
    <scope>NUCLEOTIDE SEQUENCE [LARGE SCALE GENOMIC DNA]</scope>
    <source>
        <strain evidence="2 3">NCTC13350</strain>
    </source>
</reference>
<evidence type="ECO:0000313" key="3">
    <source>
        <dbReference type="Proteomes" id="UP000255000"/>
    </source>
</evidence>
<dbReference type="GO" id="GO:0052717">
    <property type="term" value="F:tRNA-specific adenosine-34 deaminase activity"/>
    <property type="evidence" value="ECO:0007669"/>
    <property type="project" value="TreeGrafter"/>
</dbReference>
<sequence>MARRMTVADDDLLLLRETIRIASEAREAGNHPFGALLASADGSVLLTSGNTYLEDRGTGHAELNVARAAARAYEPEFLATCTLYTSVEPCSMCAGSVYWAGIGRLVYGMPEARLGELTGSNPENLTMSLPCRQVLAAGQRQVKVEGPFPELEDEIAEAHKGFW</sequence>
<feature type="domain" description="CMP/dCMP-type deaminase" evidence="1">
    <location>
        <begin position="9"/>
        <end position="121"/>
    </location>
</feature>
<organism evidence="2 3">
    <name type="scientific">Pannonibacter phragmitetus</name>
    <dbReference type="NCBI Taxonomy" id="121719"/>
    <lineage>
        <taxon>Bacteria</taxon>
        <taxon>Pseudomonadati</taxon>
        <taxon>Pseudomonadota</taxon>
        <taxon>Alphaproteobacteria</taxon>
        <taxon>Hyphomicrobiales</taxon>
        <taxon>Stappiaceae</taxon>
        <taxon>Pannonibacter</taxon>
    </lineage>
</organism>
<dbReference type="Proteomes" id="UP000255000">
    <property type="component" value="Unassembled WGS sequence"/>
</dbReference>
<dbReference type="CDD" id="cd01285">
    <property type="entry name" value="nucleoside_deaminase"/>
    <property type="match status" value="1"/>
</dbReference>
<dbReference type="AlphaFoldDB" id="A0A378ZXN8"/>
<accession>A0A378ZXN8</accession>
<protein>
    <submittedName>
        <fullName evidence="2">tRNA-specific adenosine deaminase</fullName>
        <ecNumber evidence="2">3.5.4.-</ecNumber>
    </submittedName>
</protein>